<accession>A0A1M6N3W7</accession>
<dbReference type="STRING" id="1848.SAMN05443637_1017"/>
<gene>
    <name evidence="2" type="ORF">SAMN05443637_1017</name>
</gene>
<dbReference type="Gene3D" id="3.40.50.720">
    <property type="entry name" value="NAD(P)-binding Rossmann-like Domain"/>
    <property type="match status" value="1"/>
</dbReference>
<evidence type="ECO:0000313" key="2">
    <source>
        <dbReference type="EMBL" id="SHJ90370.1"/>
    </source>
</evidence>
<evidence type="ECO:0000313" key="3">
    <source>
        <dbReference type="Proteomes" id="UP000184363"/>
    </source>
</evidence>
<sequence length="303" mass="31168">MAPSVARMPNDHTIAVTGATGRIGSRVAQLLVQAGARPVLLVRDPDRLAPGLAESAEVRVVDLADPVSVRSATKGVSAAFWLDGVGESAPDPVAASAAFGEAAAAAVRANEVRRNVFVSSIGAELRGGAGAIDGLAAIEQALDATGADVTHLRCGFFYTNLLMDLDGLRVGRLTGTRSPGERIAWVDPRDIGDVAAARLLSAAWSGRHVQGVHGPQDLSWADVAAILTGVLGRQITYTQIGDDAVRQALRGAGLPAAAVEAIVGMTAGTRGITPEQPRDHVTTTPTTLAAWAYANLRPLVTAG</sequence>
<dbReference type="Pfam" id="PF05368">
    <property type="entry name" value="NmrA"/>
    <property type="match status" value="1"/>
</dbReference>
<name>A0A1M6N3W7_PSETH</name>
<dbReference type="PANTHER" id="PTHR43162:SF1">
    <property type="entry name" value="PRESTALK A DIFFERENTIATION PROTEIN A"/>
    <property type="match status" value="1"/>
</dbReference>
<protein>
    <submittedName>
        <fullName evidence="2">Uncharacterized conserved protein YbjT, contains NAD(P)-binding and DUF2867 domains</fullName>
    </submittedName>
</protein>
<dbReference type="AlphaFoldDB" id="A0A1M6N3W7"/>
<feature type="domain" description="NmrA-like" evidence="1">
    <location>
        <begin position="11"/>
        <end position="266"/>
    </location>
</feature>
<dbReference type="PANTHER" id="PTHR43162">
    <property type="match status" value="1"/>
</dbReference>
<dbReference type="InterPro" id="IPR036291">
    <property type="entry name" value="NAD(P)-bd_dom_sf"/>
</dbReference>
<evidence type="ECO:0000259" key="1">
    <source>
        <dbReference type="Pfam" id="PF05368"/>
    </source>
</evidence>
<keyword evidence="3" id="KW-1185">Reference proteome</keyword>
<organism evidence="2 3">
    <name type="scientific">Pseudonocardia thermophila</name>
    <dbReference type="NCBI Taxonomy" id="1848"/>
    <lineage>
        <taxon>Bacteria</taxon>
        <taxon>Bacillati</taxon>
        <taxon>Actinomycetota</taxon>
        <taxon>Actinomycetes</taxon>
        <taxon>Pseudonocardiales</taxon>
        <taxon>Pseudonocardiaceae</taxon>
        <taxon>Pseudonocardia</taxon>
    </lineage>
</organism>
<dbReference type="SUPFAM" id="SSF51735">
    <property type="entry name" value="NAD(P)-binding Rossmann-fold domains"/>
    <property type="match status" value="1"/>
</dbReference>
<dbReference type="InterPro" id="IPR051604">
    <property type="entry name" value="Ergot_Alk_Oxidoreductase"/>
</dbReference>
<proteinExistence type="predicted"/>
<reference evidence="2 3" key="1">
    <citation type="submission" date="2016-11" db="EMBL/GenBank/DDBJ databases">
        <authorList>
            <person name="Jaros S."/>
            <person name="Januszkiewicz K."/>
            <person name="Wedrychowicz H."/>
        </authorList>
    </citation>
    <scope>NUCLEOTIDE SEQUENCE [LARGE SCALE GENOMIC DNA]</scope>
    <source>
        <strain evidence="2 3">DSM 43832</strain>
    </source>
</reference>
<dbReference type="EMBL" id="FRAP01000001">
    <property type="protein sequence ID" value="SHJ90370.1"/>
    <property type="molecule type" value="Genomic_DNA"/>
</dbReference>
<dbReference type="InterPro" id="IPR008030">
    <property type="entry name" value="NmrA-like"/>
</dbReference>
<dbReference type="Proteomes" id="UP000184363">
    <property type="component" value="Unassembled WGS sequence"/>
</dbReference>
<dbReference type="Gene3D" id="3.90.25.10">
    <property type="entry name" value="UDP-galactose 4-epimerase, domain 1"/>
    <property type="match status" value="1"/>
</dbReference>